<name>A0A6A5GXT8_CAERE</name>
<dbReference type="GeneID" id="9807157"/>
<accession>A0A6A5GXT8</accession>
<dbReference type="KEGG" id="crq:GCK72_015664"/>
<dbReference type="EMBL" id="WUAV01000004">
    <property type="protein sequence ID" value="KAF1759203.1"/>
    <property type="molecule type" value="Genomic_DNA"/>
</dbReference>
<dbReference type="Proteomes" id="UP000483820">
    <property type="component" value="Chromosome IV"/>
</dbReference>
<sequence length="931" mass="106367">MASLSPTANVPTDNSLDAHDGASLVPCVLHRSESNDSVDLGGIDGIEDTQLMTQESVKKNDQKKTSATAIGTQDCQDSISIVADRDKMNIQLRFRTWGNLRFFTILDLRIVMRGELENFDFAAFPSPSYYAPTTSSTRLFPAILACILLVGVLCQEPALLKAPILDRMSSNEATPLEKEQVFTQLKNIINSAKFPWYKSNLHKVVKDNAGYMNSVDVGGDAGAKALVELKETRTKSENPQNVLDFLEICLEFMNKNTIPETSKWWFFNEAVIFLNRGYKLEQLKDLLIRRDWMLPVNVLEALEILYRTPTEVLQPNEIPKIPSERVKNVYVAPTDPMVGPITLLGYGKLNEDWEADSFLRNKSMFQTFEDGTGARFLWGYWYIVNNEAKAENLSDSLQWVLWIKDSEKEGNEQYLKYFIDLREHEPSARLMEAVIGAYYLTNGSEFDSLQNVFRGRHSESLLYFINLLKRTPEPLFIKFVKIILKWNDTKLYAMKNFACSPTTNLWFEMRGIRICLLLIVLPLMALQQSSNQHSFIDQMSNSPTTSYEKYLVFTELKTIVNHAEAEQSYLYNLNEVVRKGEIYANASEIGGEIGANAVENLKLAYRSSKDPDSFISFLSTCLAFMKKMSVSFNWLFFHGAIEQMTNGKDVSQFDGLLKSGEWKLPKDVLTMLGVLDEPTPAITASTSAPSTTEPLDNFVVGPIGLLGFARLNNHWNNESLSSFHEMLRDNSSKYDMLFFHSYTILDALELSKNDSNEIYVVMLYIDRLLEEKVEGFDLHLETLRDLKENESFFRNMVLLGDSYYKTNASEYEEIKRKYSDARSGALFNYFDLLGTFYQNRFSSTCEIIERGISQIKKFSDNEFNALLKFVKLAMNIDRNEQYVVATSLGKSMTDEECSELWNHWNLEGRKKEMVEVVKAMHDNFNLNSCGI</sequence>
<dbReference type="RefSeq" id="XP_053585822.1">
    <property type="nucleotide sequence ID" value="XM_053731050.1"/>
</dbReference>
<gene>
    <name evidence="1" type="ORF">GCK72_015664</name>
</gene>
<organism evidence="1 2">
    <name type="scientific">Caenorhabditis remanei</name>
    <name type="common">Caenorhabditis vulgaris</name>
    <dbReference type="NCBI Taxonomy" id="31234"/>
    <lineage>
        <taxon>Eukaryota</taxon>
        <taxon>Metazoa</taxon>
        <taxon>Ecdysozoa</taxon>
        <taxon>Nematoda</taxon>
        <taxon>Chromadorea</taxon>
        <taxon>Rhabditida</taxon>
        <taxon>Rhabditina</taxon>
        <taxon>Rhabditomorpha</taxon>
        <taxon>Rhabditoidea</taxon>
        <taxon>Rhabditidae</taxon>
        <taxon>Peloderinae</taxon>
        <taxon>Caenorhabditis</taxon>
    </lineage>
</organism>
<reference evidence="1 2" key="1">
    <citation type="submission" date="2019-12" db="EMBL/GenBank/DDBJ databases">
        <title>Chromosome-level assembly of the Caenorhabditis remanei genome.</title>
        <authorList>
            <person name="Teterina A.A."/>
            <person name="Willis J.H."/>
            <person name="Phillips P.C."/>
        </authorList>
    </citation>
    <scope>NUCLEOTIDE SEQUENCE [LARGE SCALE GENOMIC DNA]</scope>
    <source>
        <strain evidence="1 2">PX506</strain>
        <tissue evidence="1">Whole organism</tissue>
    </source>
</reference>
<protein>
    <submittedName>
        <fullName evidence="1">Uncharacterized protein</fullName>
    </submittedName>
</protein>
<evidence type="ECO:0000313" key="2">
    <source>
        <dbReference type="Proteomes" id="UP000483820"/>
    </source>
</evidence>
<proteinExistence type="predicted"/>
<evidence type="ECO:0000313" key="1">
    <source>
        <dbReference type="EMBL" id="KAF1759203.1"/>
    </source>
</evidence>
<dbReference type="AlphaFoldDB" id="A0A6A5GXT8"/>
<dbReference type="CTD" id="9807157"/>
<comment type="caution">
    <text evidence="1">The sequence shown here is derived from an EMBL/GenBank/DDBJ whole genome shotgun (WGS) entry which is preliminary data.</text>
</comment>